<protein>
    <submittedName>
        <fullName evidence="2">Uncharacterized protein</fullName>
    </submittedName>
</protein>
<organism evidence="1 2">
    <name type="scientific">Setaria digitata</name>
    <dbReference type="NCBI Taxonomy" id="48799"/>
    <lineage>
        <taxon>Eukaryota</taxon>
        <taxon>Metazoa</taxon>
        <taxon>Ecdysozoa</taxon>
        <taxon>Nematoda</taxon>
        <taxon>Chromadorea</taxon>
        <taxon>Rhabditida</taxon>
        <taxon>Spirurina</taxon>
        <taxon>Spiruromorpha</taxon>
        <taxon>Filarioidea</taxon>
        <taxon>Setariidae</taxon>
        <taxon>Setaria</taxon>
    </lineage>
</organism>
<dbReference type="WBParaSite" id="sdigi.contig87.g3984.t1">
    <property type="protein sequence ID" value="sdigi.contig87.g3984.t1"/>
    <property type="gene ID" value="sdigi.contig87.g3984"/>
</dbReference>
<dbReference type="AlphaFoldDB" id="A0A915Q3D2"/>
<evidence type="ECO:0000313" key="2">
    <source>
        <dbReference type="WBParaSite" id="sdigi.contig87.g3984.t1"/>
    </source>
</evidence>
<evidence type="ECO:0000313" key="1">
    <source>
        <dbReference type="Proteomes" id="UP000887581"/>
    </source>
</evidence>
<dbReference type="Proteomes" id="UP000887581">
    <property type="component" value="Unplaced"/>
</dbReference>
<keyword evidence="1" id="KW-1185">Reference proteome</keyword>
<reference evidence="2" key="1">
    <citation type="submission" date="2022-11" db="UniProtKB">
        <authorList>
            <consortium name="WormBaseParasite"/>
        </authorList>
    </citation>
    <scope>IDENTIFICATION</scope>
</reference>
<sequence>MTNNCRFVKFVSVGQVQVANADPTVSKVNLIVNNQMPLTSHAVIKKMSMFIPSTVVTPLRRLVPLRYMMKQKEMPPVPDNKIICTGITPDCFHKDSTRMEIVMENKDQSWQIKRQKDRSASKIQSQKLPKSFILAENFHKIYDREREATFLRTNGSLAFLRLILPQRVTEFNMLNFEFNNAYNLT</sequence>
<accession>A0A915Q3D2</accession>
<proteinExistence type="predicted"/>
<name>A0A915Q3D2_9BILA</name>